<evidence type="ECO:0000256" key="7">
    <source>
        <dbReference type="ARBA" id="ARBA00048220"/>
    </source>
</evidence>
<evidence type="ECO:0000256" key="9">
    <source>
        <dbReference type="PROSITE-ProRule" id="PRU00520"/>
    </source>
</evidence>
<comment type="similarity">
    <text evidence="2 8">Belongs to the carbamoyltransferase HypF family.</text>
</comment>
<dbReference type="Gene3D" id="3.30.420.360">
    <property type="match status" value="1"/>
</dbReference>
<protein>
    <recommendedName>
        <fullName evidence="8">Carbamoyltransferase</fullName>
        <ecNumber evidence="8">6.2.-.-</ecNumber>
    </recommendedName>
</protein>
<dbReference type="Gene3D" id="3.30.110.120">
    <property type="match status" value="1"/>
</dbReference>
<evidence type="ECO:0000256" key="2">
    <source>
        <dbReference type="ARBA" id="ARBA00008097"/>
    </source>
</evidence>
<dbReference type="Pfam" id="PF00708">
    <property type="entry name" value="Acylphosphatase"/>
    <property type="match status" value="1"/>
</dbReference>
<dbReference type="PIRSF" id="PIRSF006256">
    <property type="entry name" value="CMPcnvr_hdrg_mat"/>
    <property type="match status" value="1"/>
</dbReference>
<dbReference type="InterPro" id="IPR051060">
    <property type="entry name" value="Carbamoyltrans_HypF-like"/>
</dbReference>
<dbReference type="InterPro" id="IPR055128">
    <property type="entry name" value="HypF_C_2"/>
</dbReference>
<dbReference type="PANTHER" id="PTHR42959">
    <property type="entry name" value="CARBAMOYLTRANSFERASE"/>
    <property type="match status" value="1"/>
</dbReference>
<dbReference type="InterPro" id="IPR017945">
    <property type="entry name" value="DHBP_synth_RibB-like_a/b_dom"/>
</dbReference>
<dbReference type="NCBIfam" id="TIGR00143">
    <property type="entry name" value="hypF"/>
    <property type="match status" value="1"/>
</dbReference>
<keyword evidence="4" id="KW-0479">Metal-binding</keyword>
<evidence type="ECO:0000313" key="13">
    <source>
        <dbReference type="Proteomes" id="UP000599024"/>
    </source>
</evidence>
<keyword evidence="6" id="KW-0862">Zinc</keyword>
<evidence type="ECO:0000256" key="1">
    <source>
        <dbReference type="ARBA" id="ARBA00004711"/>
    </source>
</evidence>
<evidence type="ECO:0000256" key="3">
    <source>
        <dbReference type="ARBA" id="ARBA00022598"/>
    </source>
</evidence>
<evidence type="ECO:0000313" key="12">
    <source>
        <dbReference type="EMBL" id="MBC8208178.1"/>
    </source>
</evidence>
<evidence type="ECO:0000256" key="6">
    <source>
        <dbReference type="ARBA" id="ARBA00022833"/>
    </source>
</evidence>
<feature type="domain" description="YrdC-like" evidence="11">
    <location>
        <begin position="202"/>
        <end position="389"/>
    </location>
</feature>
<feature type="active site" evidence="9">
    <location>
        <position position="20"/>
    </location>
</feature>
<keyword evidence="3" id="KW-0436">Ligase</keyword>
<dbReference type="GO" id="GO:0051604">
    <property type="term" value="P:protein maturation"/>
    <property type="evidence" value="ECO:0007669"/>
    <property type="project" value="TreeGrafter"/>
</dbReference>
<accession>A0A8J6TA02</accession>
<gene>
    <name evidence="12" type="primary">hypF</name>
    <name evidence="12" type="ORF">H8E79_03290</name>
</gene>
<feature type="domain" description="Acylphosphatase-like" evidence="10">
    <location>
        <begin position="5"/>
        <end position="92"/>
    </location>
</feature>
<dbReference type="GO" id="GO:0008270">
    <property type="term" value="F:zinc ion binding"/>
    <property type="evidence" value="ECO:0007669"/>
    <property type="project" value="UniProtKB-KW"/>
</dbReference>
<proteinExistence type="inferred from homology"/>
<reference evidence="12 13" key="1">
    <citation type="submission" date="2020-08" db="EMBL/GenBank/DDBJ databases">
        <title>Bridging the membrane lipid divide: bacteria of the FCB group superphylum have the potential to synthesize archaeal ether lipids.</title>
        <authorList>
            <person name="Villanueva L."/>
            <person name="Von Meijenfeldt F.A.B."/>
            <person name="Westbye A.B."/>
            <person name="Yadav S."/>
            <person name="Hopmans E.C."/>
            <person name="Dutilh B.E."/>
            <person name="Sinninghe Damste J.S."/>
        </authorList>
    </citation>
    <scope>NUCLEOTIDE SEQUENCE [LARGE SCALE GENOMIC DNA]</scope>
    <source>
        <strain evidence="12">NIOZ-UU81</strain>
    </source>
</reference>
<dbReference type="AlphaFoldDB" id="A0A8J6TA02"/>
<dbReference type="GO" id="GO:0003998">
    <property type="term" value="F:acylphosphatase activity"/>
    <property type="evidence" value="ECO:0007669"/>
    <property type="project" value="UniProtKB-EC"/>
</dbReference>
<dbReference type="Pfam" id="PF07503">
    <property type="entry name" value="zf-HYPF"/>
    <property type="match status" value="2"/>
</dbReference>
<feature type="active site" evidence="9">
    <location>
        <position position="38"/>
    </location>
</feature>
<evidence type="ECO:0000259" key="11">
    <source>
        <dbReference type="PROSITE" id="PS51163"/>
    </source>
</evidence>
<dbReference type="EMBL" id="JACNLK010000030">
    <property type="protein sequence ID" value="MBC8208178.1"/>
    <property type="molecule type" value="Genomic_DNA"/>
</dbReference>
<evidence type="ECO:0000259" key="10">
    <source>
        <dbReference type="PROSITE" id="PS51160"/>
    </source>
</evidence>
<dbReference type="SUPFAM" id="SSF55821">
    <property type="entry name" value="YrdC/RibB"/>
    <property type="match status" value="1"/>
</dbReference>
<dbReference type="Proteomes" id="UP000599024">
    <property type="component" value="Unassembled WGS sequence"/>
</dbReference>
<keyword evidence="5" id="KW-0863">Zinc-finger</keyword>
<dbReference type="Gene3D" id="3.90.870.50">
    <property type="match status" value="1"/>
</dbReference>
<dbReference type="Pfam" id="PF01300">
    <property type="entry name" value="Sua5_yciO_yrdC"/>
    <property type="match status" value="1"/>
</dbReference>
<dbReference type="UniPathway" id="UPA00335"/>
<dbReference type="PANTHER" id="PTHR42959:SF1">
    <property type="entry name" value="CARBAMOYLTRANSFERASE HYPF"/>
    <property type="match status" value="1"/>
</dbReference>
<dbReference type="PROSITE" id="PS51163">
    <property type="entry name" value="YRDC"/>
    <property type="match status" value="1"/>
</dbReference>
<dbReference type="PROSITE" id="PS00150">
    <property type="entry name" value="ACYLPHOSPHATASE_1"/>
    <property type="match status" value="1"/>
</dbReference>
<dbReference type="Pfam" id="PF17788">
    <property type="entry name" value="HypF_C"/>
    <property type="match status" value="1"/>
</dbReference>
<dbReference type="SUPFAM" id="SSF54975">
    <property type="entry name" value="Acylphosphatase/BLUF domain-like"/>
    <property type="match status" value="1"/>
</dbReference>
<dbReference type="EC" id="6.2.-.-" evidence="8"/>
<dbReference type="InterPro" id="IPR006070">
    <property type="entry name" value="Sua5-like_dom"/>
</dbReference>
<evidence type="ECO:0000256" key="5">
    <source>
        <dbReference type="ARBA" id="ARBA00022771"/>
    </source>
</evidence>
<comment type="catalytic activity">
    <reaction evidence="9">
        <text>an acyl phosphate + H2O = a carboxylate + phosphate + H(+)</text>
        <dbReference type="Rhea" id="RHEA:14965"/>
        <dbReference type="ChEBI" id="CHEBI:15377"/>
        <dbReference type="ChEBI" id="CHEBI:15378"/>
        <dbReference type="ChEBI" id="CHEBI:29067"/>
        <dbReference type="ChEBI" id="CHEBI:43474"/>
        <dbReference type="ChEBI" id="CHEBI:59918"/>
        <dbReference type="EC" id="3.6.1.7"/>
    </reaction>
</comment>
<dbReference type="InterPro" id="IPR017968">
    <property type="entry name" value="Acylphosphatase_CS"/>
</dbReference>
<organism evidence="12 13">
    <name type="scientific">Candidatus Desulfatifera sulfidica</name>
    <dbReference type="NCBI Taxonomy" id="2841691"/>
    <lineage>
        <taxon>Bacteria</taxon>
        <taxon>Pseudomonadati</taxon>
        <taxon>Thermodesulfobacteriota</taxon>
        <taxon>Desulfobulbia</taxon>
        <taxon>Desulfobulbales</taxon>
        <taxon>Desulfobulbaceae</taxon>
        <taxon>Candidatus Desulfatifera</taxon>
    </lineage>
</organism>
<dbReference type="Gene3D" id="3.30.420.40">
    <property type="match status" value="1"/>
</dbReference>
<dbReference type="GO" id="GO:0003725">
    <property type="term" value="F:double-stranded RNA binding"/>
    <property type="evidence" value="ECO:0007669"/>
    <property type="project" value="InterPro"/>
</dbReference>
<evidence type="ECO:0000256" key="8">
    <source>
        <dbReference type="PIRNR" id="PIRNR006256"/>
    </source>
</evidence>
<evidence type="ECO:0000256" key="4">
    <source>
        <dbReference type="ARBA" id="ARBA00022723"/>
    </source>
</evidence>
<sequence length="775" mass="83490">MQTEGLAITVQGTVQGVGFRPFVYRLARRLGIFGTISNTGEGVLIQAEAPQERLEAFVSALTREAPPLSRIVSLQETPLLVSQGRHDFSILISTEAGSTQALIPPDAALCPDCSRELFDPADRRYGYPFINCTNCGPRFSIVETIPYDRPGTSMRSFPLCNDCHAEYDDPFDRRFHAQPNACPACGPSLSWYDFSGSLAVTSGVLATAAAALAAGWIVALRGLGGFHLVVDAGSEEAVARLRRRKKRPSKPLAVMAVDLDRLRAVCELDSMSEALLLGPQRPIVLSLRKSGRMLAAGLAPGIDELGVMLPYTPLHELLFRTPGCPKILVMTSGNRSGEPICTSNDEAREQLHGIADAFLFHNREIVNRIDDSVVRVMAGRPHLIRRARGYVPEPVTLPWDLPPLLACGGGLKSTFCLATGQTAQVSQHIGDMSSLEVMEFYQESMAHQQRLLRIEPELAICDLHPDYLSTRIAQESGLPLVQVQHHHAHVVAVMAEHGLDTQVVGVALDGTGYGPDGTIWGGEILLAEPADYQRLASFDLLSLPGGDAAVTAPWRMGLSALIHTFGAGQLDAALVPALQRIDVVQRQVVEAMIMQGLNAPKTSSCGRLFDAVAALLGLCLTADYEGQAAMELEALAQRARPEDQLNGQLGLPVVLRQDSDCLRIAHAGMIQMLSEQIKGGTSPELLSLAFHQWLIASVARAVIEVASRAQTRIVVLAGGCLQNRFLLEGLTTALEQENFQVYTGQRIPVNDGGISLGQAVIGGLRHVSGRTHAGS</sequence>
<dbReference type="InterPro" id="IPR011125">
    <property type="entry name" value="Znf_HypF"/>
</dbReference>
<dbReference type="InterPro" id="IPR036046">
    <property type="entry name" value="Acylphosphatase-like_dom_sf"/>
</dbReference>
<dbReference type="PROSITE" id="PS51160">
    <property type="entry name" value="ACYLPHOSPHATASE_3"/>
    <property type="match status" value="1"/>
</dbReference>
<dbReference type="InterPro" id="IPR001792">
    <property type="entry name" value="Acylphosphatase-like_dom"/>
</dbReference>
<dbReference type="GO" id="GO:0016743">
    <property type="term" value="F:carboxyl- or carbamoyltransferase activity"/>
    <property type="evidence" value="ECO:0007669"/>
    <property type="project" value="UniProtKB-UniRule"/>
</dbReference>
<keyword evidence="9" id="KW-0378">Hydrolase</keyword>
<comment type="caution">
    <text evidence="12">The sequence shown here is derived from an EMBL/GenBank/DDBJ whole genome shotgun (WGS) entry which is preliminary data.</text>
</comment>
<name>A0A8J6TA02_9BACT</name>
<dbReference type="InterPro" id="IPR004421">
    <property type="entry name" value="Carbamoyltransferase_HypF"/>
</dbReference>
<comment type="catalytic activity">
    <reaction evidence="7">
        <text>C-terminal L-cysteinyl-[HypE protein] + carbamoyl phosphate + ATP + H2O = C-terminal S-carboxamide-L-cysteinyl-[HypE protein] + AMP + phosphate + diphosphate + H(+)</text>
        <dbReference type="Rhea" id="RHEA:55636"/>
        <dbReference type="Rhea" id="RHEA-COMP:14247"/>
        <dbReference type="Rhea" id="RHEA-COMP:14392"/>
        <dbReference type="ChEBI" id="CHEBI:15377"/>
        <dbReference type="ChEBI" id="CHEBI:15378"/>
        <dbReference type="ChEBI" id="CHEBI:30616"/>
        <dbReference type="ChEBI" id="CHEBI:33019"/>
        <dbReference type="ChEBI" id="CHEBI:43474"/>
        <dbReference type="ChEBI" id="CHEBI:58228"/>
        <dbReference type="ChEBI" id="CHEBI:76913"/>
        <dbReference type="ChEBI" id="CHEBI:139126"/>
        <dbReference type="ChEBI" id="CHEBI:456215"/>
    </reaction>
</comment>
<comment type="pathway">
    <text evidence="1">Protein modification; [NiFe] hydrogenase maturation.</text>
</comment>
<dbReference type="GO" id="GO:0016874">
    <property type="term" value="F:ligase activity"/>
    <property type="evidence" value="ECO:0007669"/>
    <property type="project" value="UniProtKB-UniRule"/>
</dbReference>
<dbReference type="InterPro" id="IPR041440">
    <property type="entry name" value="HypF_C"/>
</dbReference>
<dbReference type="Pfam" id="PF22521">
    <property type="entry name" value="HypF_C_2"/>
    <property type="match status" value="1"/>
</dbReference>